<dbReference type="AlphaFoldDB" id="A0AAJ6QPP2"/>
<dbReference type="Proteomes" id="UP000694867">
    <property type="component" value="Unplaced"/>
</dbReference>
<feature type="region of interest" description="Disordered" evidence="1">
    <location>
        <begin position="43"/>
        <end position="64"/>
    </location>
</feature>
<dbReference type="RefSeq" id="XP_003739786.1">
    <property type="nucleotide sequence ID" value="XM_003739738.2"/>
</dbReference>
<keyword evidence="3" id="KW-1185">Reference proteome</keyword>
<dbReference type="PROSITE" id="PS50132">
    <property type="entry name" value="RGS"/>
    <property type="match status" value="2"/>
</dbReference>
<dbReference type="SMART" id="SM00315">
    <property type="entry name" value="RGS"/>
    <property type="match status" value="2"/>
</dbReference>
<dbReference type="GO" id="GO:0005739">
    <property type="term" value="C:mitochondrion"/>
    <property type="evidence" value="ECO:0007669"/>
    <property type="project" value="TreeGrafter"/>
</dbReference>
<dbReference type="KEGG" id="goe:100900579"/>
<evidence type="ECO:0000313" key="3">
    <source>
        <dbReference type="Proteomes" id="UP000694867"/>
    </source>
</evidence>
<dbReference type="InterPro" id="IPR044926">
    <property type="entry name" value="RGS_subdomain_2"/>
</dbReference>
<accession>A0AAJ6QPP2</accession>
<dbReference type="CTD" id="34957"/>
<name>A0AAJ6QPP2_9ACAR</name>
<dbReference type="InterPro" id="IPR052246">
    <property type="entry name" value="Cell_Polariz_PKAAnc"/>
</dbReference>
<dbReference type="GO" id="GO:0005886">
    <property type="term" value="C:plasma membrane"/>
    <property type="evidence" value="ECO:0007669"/>
    <property type="project" value="TreeGrafter"/>
</dbReference>
<dbReference type="PANTHER" id="PTHR13155:SF1">
    <property type="entry name" value="A-KINASE ANCHOR PROTEIN 10, MITOCHONDRIAL"/>
    <property type="match status" value="1"/>
</dbReference>
<dbReference type="Pfam" id="PF00615">
    <property type="entry name" value="RGS"/>
    <property type="match status" value="2"/>
</dbReference>
<evidence type="ECO:0000256" key="1">
    <source>
        <dbReference type="SAM" id="MobiDB-lite"/>
    </source>
</evidence>
<feature type="domain" description="RGS" evidence="2">
    <location>
        <begin position="1"/>
        <end position="148"/>
    </location>
</feature>
<feature type="domain" description="RGS" evidence="2">
    <location>
        <begin position="164"/>
        <end position="289"/>
    </location>
</feature>
<dbReference type="GO" id="GO:0008104">
    <property type="term" value="P:intracellular protein localization"/>
    <property type="evidence" value="ECO:0007669"/>
    <property type="project" value="TreeGrafter"/>
</dbReference>
<dbReference type="GeneID" id="100900579"/>
<dbReference type="PANTHER" id="PTHR13155">
    <property type="entry name" value="A-KINASE ANCHOR PROTEINS"/>
    <property type="match status" value="1"/>
</dbReference>
<dbReference type="InterPro" id="IPR016137">
    <property type="entry name" value="RGS"/>
</dbReference>
<sequence>MEAKGAQHLLRFWLEADMFNRSSQVLRSGSHVKQRFVKTRDPLQADPLSPCDEPLEAVDEDSPRGAQVSAPIYADSIGQDALHIYEKFLGPSAAQEILLEPQTLEEVISCLSKEHVDGNCFSKAQQAVFDQMDKQYYTEFLRSPFYTQRQIDILTTSNMASGPGLVDILANDGCLFYLMEFGEQVGVRRLIDFLIVADNFSTHTGAVDAFAAQEAQKDAMVIYDKFFSLQAETSLGFSDSLRSEIEESICSEDGPNPNTFALPFAIVVRYLENEFLQAFFNSALYQKYLTECIQTVQKSSLRPGGYHRAEEKDASSCSDTSSSITQQLHSPRTAGGSVSSDHFVAGSSYSDLIEDKHVSGAFQRLPGRAAIPRLQLLHVDPLGKLTSEFEPEPEGAVGATSTISKLKKLVGRSDRVEEEEQAWEAAHQMIREVQCLTTANNNNIPP</sequence>
<organism evidence="3 4">
    <name type="scientific">Galendromus occidentalis</name>
    <name type="common">western predatory mite</name>
    <dbReference type="NCBI Taxonomy" id="34638"/>
    <lineage>
        <taxon>Eukaryota</taxon>
        <taxon>Metazoa</taxon>
        <taxon>Ecdysozoa</taxon>
        <taxon>Arthropoda</taxon>
        <taxon>Chelicerata</taxon>
        <taxon>Arachnida</taxon>
        <taxon>Acari</taxon>
        <taxon>Parasitiformes</taxon>
        <taxon>Mesostigmata</taxon>
        <taxon>Gamasina</taxon>
        <taxon>Phytoseioidea</taxon>
        <taxon>Phytoseiidae</taxon>
        <taxon>Typhlodrominae</taxon>
        <taxon>Galendromus</taxon>
    </lineage>
</organism>
<proteinExistence type="predicted"/>
<dbReference type="InterPro" id="IPR036305">
    <property type="entry name" value="RGS_sf"/>
</dbReference>
<dbReference type="Gene3D" id="1.10.167.10">
    <property type="entry name" value="Regulator of G-protein Signalling 4, domain 2"/>
    <property type="match status" value="2"/>
</dbReference>
<evidence type="ECO:0000259" key="2">
    <source>
        <dbReference type="PROSITE" id="PS50132"/>
    </source>
</evidence>
<protein>
    <submittedName>
        <fullName evidence="4">A-kinase anchor protein 10, mitochondrial</fullName>
    </submittedName>
</protein>
<gene>
    <name evidence="4" type="primary">LOC100900579</name>
</gene>
<reference evidence="4" key="1">
    <citation type="submission" date="2025-08" db="UniProtKB">
        <authorList>
            <consortium name="RefSeq"/>
        </authorList>
    </citation>
    <scope>IDENTIFICATION</scope>
</reference>
<feature type="compositionally biased region" description="Polar residues" evidence="1">
    <location>
        <begin position="324"/>
        <end position="339"/>
    </location>
</feature>
<feature type="region of interest" description="Disordered" evidence="1">
    <location>
        <begin position="303"/>
        <end position="339"/>
    </location>
</feature>
<evidence type="ECO:0000313" key="4">
    <source>
        <dbReference type="RefSeq" id="XP_003739786.1"/>
    </source>
</evidence>
<dbReference type="SUPFAM" id="SSF48097">
    <property type="entry name" value="Regulator of G-protein signaling, RGS"/>
    <property type="match status" value="2"/>
</dbReference>